<protein>
    <submittedName>
        <fullName evidence="1">Uncharacterized protein</fullName>
    </submittedName>
</protein>
<gene>
    <name evidence="1" type="ORF">NUW58_g6092</name>
</gene>
<evidence type="ECO:0000313" key="1">
    <source>
        <dbReference type="EMBL" id="KAJ2984378.1"/>
    </source>
</evidence>
<dbReference type="Proteomes" id="UP001143856">
    <property type="component" value="Unassembled WGS sequence"/>
</dbReference>
<accession>A0ACC1P1G3</accession>
<dbReference type="EMBL" id="JAPDGR010001310">
    <property type="protein sequence ID" value="KAJ2984378.1"/>
    <property type="molecule type" value="Genomic_DNA"/>
</dbReference>
<organism evidence="1 2">
    <name type="scientific">Xylaria curta</name>
    <dbReference type="NCBI Taxonomy" id="42375"/>
    <lineage>
        <taxon>Eukaryota</taxon>
        <taxon>Fungi</taxon>
        <taxon>Dikarya</taxon>
        <taxon>Ascomycota</taxon>
        <taxon>Pezizomycotina</taxon>
        <taxon>Sordariomycetes</taxon>
        <taxon>Xylariomycetidae</taxon>
        <taxon>Xylariales</taxon>
        <taxon>Xylariaceae</taxon>
        <taxon>Xylaria</taxon>
    </lineage>
</organism>
<keyword evidence="2" id="KW-1185">Reference proteome</keyword>
<sequence>MKMTEISTAMATAAWVDLIIDPKLFQAQNRPRTRRIMFLFALAGGSLLGAGVYRTVGSAAAILISAAGKLIVTILYLFNGADKPRKTDGDDNYVFMTRNNFNHQLTWLLANINLLTPNAPLLPPAREPTSAASSPTDETVFFTPTTGLSPAARPNASSTAELYPVLPREPSRPSASAHGTTVSNGKPQENQQGAAVAETMGRLVSKSNSTRPNLLVRQEQLLSPASTRVATSASLSADYPAFLAKNSANSRIAAQNAASELRSEGAGSVLPTPGATLSAIDASDIIDLTTASGRTSLSSVFGTDTQLWGDDFASRPEPVTPSENSVVFGNNKMIWREDYASRPGPVSSDDDSVVFGSDVMVWQEDAAWRSEPQSTKRGKKRKSDQITQPPPTISNTDEFQDIMDILSDTESLHISPKRSPTKSPARSKLKTSPGKSPSKIPAAMITPSKERASSAYDVSPVKPRGAKMSPFKTPKKSSTQDKLELSGAKSDLLLSDVELEFGSDVEHVSKHQAKTPRHMRSDERIIQDSDDEPMTPLALKQPDSPILQTDSPMKRHHGSQNDHYNAVQDTPSRTRPLVLSQNVIVAHSPQKAHRQKQSQNKPVRFVDEVKVEKLVDPTPSSQTNVDYDDEKLLAMLQLFLRQPSIIDMKRMLLEEDLRRNRENFKQSLQEGSLEPRERLRRDKERLMRQQVSLETLANEYRSYEELAAKKDALIVRISDAYEHDINTTDDEAHLQELDVLLRTRQDLLKTHLLNADIKDPADYEQQAAGSLYSHRSESVVQATQAAHPAAPLTLSRESSHIPGMGNTQVIMQTQVPSRPDTRQPGMDSRSSEPLNSQGERGHHISPFPPQRVTRSCHPSSSSTRRTQTATPNPHLVSDTMDYEDEDLFEVNDFLPNRNSSKIIQTVYQSSTAKSRRSPRKDIAPQRKGYESDYSDDIDISELAQEIEFQQSSSEVKAPQTPRAALSETSGNLGVRKEKSATRKKPNATATLVSAQQKKFPWYKDVKRALKDRFRMNGFRHNQLEAINATLGGKDAFILMPTGGGKSLCYQLPAVVTSGKTSGITVVVSPLLSLMQDQVEHLRALNIAAATFNGDTTPAAKNEILDALKQPYPEHYFQLLYVTPEMINKSQTFLKGLGCLYNNRKLARLVIDEAHCVSQWGHDFRPDYKQLGSFRERFPEVPLMALTATATQNVIMDVKHNLGIDQCEQFTQSFNRPNLYYEVRRKEKDHIATIAGLINSKYPGKTGIVYTLSRKNAENIAQKLRDHGIASHHYHASVDPQEKVRIQREWQQGKIKVVVATIAFGMGIDKPDVRFVIHQSVPKSLEGYYQETGRAGRDGEQSECYLYFGYGDVTQLRKLIADGDGNDEQKERQRNMLGVVAAFCDNQSDCRRVEILRYFGETFSKAQCKATCDNCRSQDQFEQKDFTMYALAVLEIVRSEGRVTLAQCTDYLMGKKKKSDFNTEQFHGMARQMPKHEVHRIIDRLLAEEALKEDNVFNPTSRMAVQYFRIGRTARSFLAEGRQLRLTTRVKSDGSLSRAVKPQRRLDTPAAPATRKDHTAQFTSTLVSSPARKSASKKKGKAVASYDDDSDEDFGTHSNGYSRDGFVVDDGDSDDDFETMAPPVARRRRMNPVGPPISRDTRLGEESLTEIQKDILESFFKDVQRMEETVRVSQGHRRPLFSQIQLREMGLRWTVTLDQMRQIPGIDQDTVGRYGNKLLPLVQRYHQQYQEMMGLSPEPPALPHLGEIVDLVTTDDDEDDVDEDMEVIQDDDDDDEEEEGETSGYFQPSATEKTFMENFHRANQQEASSSKSRGRTPTAGAGRGGKNNWRGGKRQYASRRSSGGKYAGVKRKGTTAKRTASGQSSRGSGTPSQSRATAARGRGNKAQGVGFDGIGLMDH</sequence>
<evidence type="ECO:0000313" key="2">
    <source>
        <dbReference type="Proteomes" id="UP001143856"/>
    </source>
</evidence>
<comment type="caution">
    <text evidence="1">The sequence shown here is derived from an EMBL/GenBank/DDBJ whole genome shotgun (WGS) entry which is preliminary data.</text>
</comment>
<reference evidence="1" key="1">
    <citation type="submission" date="2022-10" db="EMBL/GenBank/DDBJ databases">
        <title>Genome Sequence of Xylaria curta.</title>
        <authorList>
            <person name="Buettner E."/>
        </authorList>
    </citation>
    <scope>NUCLEOTIDE SEQUENCE</scope>
    <source>
        <strain evidence="1">Babe10</strain>
    </source>
</reference>
<name>A0ACC1P1G3_9PEZI</name>
<proteinExistence type="predicted"/>